<sequence length="398" mass="42610">MDFGVLETAVTLGLLKLVCGLLCFPTLRDSFNSVGFCCSCLLIFTDLSVTVFLTLLWLAKPWQPHFLAPSDVIVPRLLLFLGHTYGAATLLTAPLIAMDTACRLRWPLEGEKRGGGRLRTGDPVCLNSDRGRGQSRGVSCDSEVEAQRMETARGQSGSLMHLPGFLCCLLVWTLCGCGGERDWRSEGKLVESCLQMGDPLSACLPSMLAVTLQTLGSPSRTLATLALSLVLALNMGVLRGGVDDGQTPLISLTLLTSAHHRLPSHSSDSGVQGPCDKSESAPLSCWDTPHDDTVHTVPKIAPASSASPTRSPARFTAALDNEPRPRGGGRRGSGILLTGLACAAALCLLPPAMAVNAMSIRTAERLAEWSLRRIPVPPQRYAENKRVKSEGETKETIR</sequence>
<gene>
    <name evidence="3" type="ORF">SKAU_G00112820</name>
</gene>
<feature type="transmembrane region" description="Helical" evidence="2">
    <location>
        <begin position="334"/>
        <end position="353"/>
    </location>
</feature>
<feature type="region of interest" description="Disordered" evidence="1">
    <location>
        <begin position="299"/>
        <end position="330"/>
    </location>
</feature>
<evidence type="ECO:0000313" key="4">
    <source>
        <dbReference type="Proteomes" id="UP001152622"/>
    </source>
</evidence>
<dbReference type="AlphaFoldDB" id="A0A9Q1J892"/>
<dbReference type="OrthoDB" id="9945889at2759"/>
<reference evidence="3" key="1">
    <citation type="journal article" date="2023" name="Science">
        <title>Genome structures resolve the early diversification of teleost fishes.</title>
        <authorList>
            <person name="Parey E."/>
            <person name="Louis A."/>
            <person name="Montfort J."/>
            <person name="Bouchez O."/>
            <person name="Roques C."/>
            <person name="Iampietro C."/>
            <person name="Lluch J."/>
            <person name="Castinel A."/>
            <person name="Donnadieu C."/>
            <person name="Desvignes T."/>
            <person name="Floi Bucao C."/>
            <person name="Jouanno E."/>
            <person name="Wen M."/>
            <person name="Mejri S."/>
            <person name="Dirks R."/>
            <person name="Jansen H."/>
            <person name="Henkel C."/>
            <person name="Chen W.J."/>
            <person name="Zahm M."/>
            <person name="Cabau C."/>
            <person name="Klopp C."/>
            <person name="Thompson A.W."/>
            <person name="Robinson-Rechavi M."/>
            <person name="Braasch I."/>
            <person name="Lecointre G."/>
            <person name="Bobe J."/>
            <person name="Postlethwait J.H."/>
            <person name="Berthelot C."/>
            <person name="Roest Crollius H."/>
            <person name="Guiguen Y."/>
        </authorList>
    </citation>
    <scope>NUCLEOTIDE SEQUENCE</scope>
    <source>
        <strain evidence="3">WJC10195</strain>
    </source>
</reference>
<accession>A0A9Q1J892</accession>
<protein>
    <submittedName>
        <fullName evidence="3">Uncharacterized protein</fullName>
    </submittedName>
</protein>
<feature type="transmembrane region" description="Helical" evidence="2">
    <location>
        <begin position="77"/>
        <end position="97"/>
    </location>
</feature>
<organism evidence="3 4">
    <name type="scientific">Synaphobranchus kaupii</name>
    <name type="common">Kaup's arrowtooth eel</name>
    <dbReference type="NCBI Taxonomy" id="118154"/>
    <lineage>
        <taxon>Eukaryota</taxon>
        <taxon>Metazoa</taxon>
        <taxon>Chordata</taxon>
        <taxon>Craniata</taxon>
        <taxon>Vertebrata</taxon>
        <taxon>Euteleostomi</taxon>
        <taxon>Actinopterygii</taxon>
        <taxon>Neopterygii</taxon>
        <taxon>Teleostei</taxon>
        <taxon>Anguilliformes</taxon>
        <taxon>Synaphobranchidae</taxon>
        <taxon>Synaphobranchus</taxon>
    </lineage>
</organism>
<evidence type="ECO:0000313" key="3">
    <source>
        <dbReference type="EMBL" id="KAJ8371254.1"/>
    </source>
</evidence>
<feature type="compositionally biased region" description="Low complexity" evidence="1">
    <location>
        <begin position="301"/>
        <end position="314"/>
    </location>
</feature>
<feature type="transmembrane region" description="Helical" evidence="2">
    <location>
        <begin position="6"/>
        <end position="27"/>
    </location>
</feature>
<feature type="region of interest" description="Disordered" evidence="1">
    <location>
        <begin position="263"/>
        <end position="284"/>
    </location>
</feature>
<keyword evidence="4" id="KW-1185">Reference proteome</keyword>
<dbReference type="EMBL" id="JAINUF010000003">
    <property type="protein sequence ID" value="KAJ8371254.1"/>
    <property type="molecule type" value="Genomic_DNA"/>
</dbReference>
<keyword evidence="2" id="KW-0472">Membrane</keyword>
<proteinExistence type="predicted"/>
<keyword evidence="2" id="KW-0812">Transmembrane</keyword>
<keyword evidence="2" id="KW-1133">Transmembrane helix</keyword>
<evidence type="ECO:0000256" key="2">
    <source>
        <dbReference type="SAM" id="Phobius"/>
    </source>
</evidence>
<evidence type="ECO:0000256" key="1">
    <source>
        <dbReference type="SAM" id="MobiDB-lite"/>
    </source>
</evidence>
<name>A0A9Q1J892_SYNKA</name>
<comment type="caution">
    <text evidence="3">The sequence shown here is derived from an EMBL/GenBank/DDBJ whole genome shotgun (WGS) entry which is preliminary data.</text>
</comment>
<feature type="transmembrane region" description="Helical" evidence="2">
    <location>
        <begin position="34"/>
        <end position="57"/>
    </location>
</feature>
<dbReference type="Proteomes" id="UP001152622">
    <property type="component" value="Chromosome 3"/>
</dbReference>